<dbReference type="PANTHER" id="PTHR13162">
    <property type="entry name" value="CCR4-NOT TRANSCRIPTION COMPLEX"/>
    <property type="match status" value="1"/>
</dbReference>
<evidence type="ECO:0000256" key="4">
    <source>
        <dbReference type="ARBA" id="ARBA00023163"/>
    </source>
</evidence>
<feature type="region of interest" description="Disordered" evidence="6">
    <location>
        <begin position="143"/>
        <end position="162"/>
    </location>
</feature>
<feature type="region of interest" description="Disordered" evidence="6">
    <location>
        <begin position="705"/>
        <end position="746"/>
    </location>
</feature>
<dbReference type="Pfam" id="PF16415">
    <property type="entry name" value="CNOT1_CAF1_bind"/>
    <property type="match status" value="1"/>
</dbReference>
<evidence type="ECO:0000256" key="2">
    <source>
        <dbReference type="ARBA" id="ARBA00022491"/>
    </source>
</evidence>
<dbReference type="Pfam" id="PF25097">
    <property type="entry name" value="ARM_Cnot1"/>
    <property type="match status" value="1"/>
</dbReference>
<feature type="compositionally biased region" description="Low complexity" evidence="6">
    <location>
        <begin position="705"/>
        <end position="720"/>
    </location>
</feature>
<dbReference type="InterPro" id="IPR007196">
    <property type="entry name" value="CCR4-Not_Not1_C"/>
</dbReference>
<evidence type="ECO:0000259" key="8">
    <source>
        <dbReference type="Pfam" id="PF12842"/>
    </source>
</evidence>
<dbReference type="Gene3D" id="1.25.40.180">
    <property type="match status" value="1"/>
</dbReference>
<feature type="domain" description="CCR4-NOT transcription complex subunit 1-like NOT1 connector" evidence="11">
    <location>
        <begin position="779"/>
        <end position="953"/>
    </location>
</feature>
<evidence type="ECO:0000313" key="12">
    <source>
        <dbReference type="EMBL" id="GMI19097.1"/>
    </source>
</evidence>
<dbReference type="Pfam" id="PF12842">
    <property type="entry name" value="DUF3819"/>
    <property type="match status" value="1"/>
</dbReference>
<dbReference type="Gene3D" id="1.25.40.840">
    <property type="entry name" value="CCR4-NOT transcription complex subunit 1 TTP binding domain"/>
    <property type="match status" value="1"/>
</dbReference>
<evidence type="ECO:0000259" key="7">
    <source>
        <dbReference type="Pfam" id="PF04054"/>
    </source>
</evidence>
<dbReference type="Gene3D" id="1.25.40.790">
    <property type="match status" value="1"/>
</dbReference>
<dbReference type="InterPro" id="IPR032193">
    <property type="entry name" value="CNOT1_TTP_bind"/>
</dbReference>
<keyword evidence="13" id="KW-1185">Reference proteome</keyword>
<feature type="compositionally biased region" description="Pro residues" evidence="6">
    <location>
        <begin position="721"/>
        <end position="733"/>
    </location>
</feature>
<keyword evidence="2" id="KW-0678">Repressor</keyword>
<comment type="subcellular location">
    <subcellularLocation>
        <location evidence="1">Nucleus</location>
    </subcellularLocation>
</comment>
<feature type="region of interest" description="Disordered" evidence="6">
    <location>
        <begin position="171"/>
        <end position="202"/>
    </location>
</feature>
<feature type="compositionally biased region" description="Basic and acidic residues" evidence="6">
    <location>
        <begin position="433"/>
        <end position="446"/>
    </location>
</feature>
<reference evidence="12 13" key="1">
    <citation type="journal article" date="2023" name="Commun. Biol.">
        <title>Genome analysis of Parmales, the sister group of diatoms, reveals the evolutionary specialization of diatoms from phago-mixotrophs to photoautotrophs.</title>
        <authorList>
            <person name="Ban H."/>
            <person name="Sato S."/>
            <person name="Yoshikawa S."/>
            <person name="Yamada K."/>
            <person name="Nakamura Y."/>
            <person name="Ichinomiya M."/>
            <person name="Sato N."/>
            <person name="Blanc-Mathieu R."/>
            <person name="Endo H."/>
            <person name="Kuwata A."/>
            <person name="Ogata H."/>
        </authorList>
    </citation>
    <scope>NUCLEOTIDE SEQUENCE [LARGE SCALE GENOMIC DNA]</scope>
</reference>
<dbReference type="CDD" id="cd20710">
    <property type="entry name" value="NOT1_connector"/>
    <property type="match status" value="1"/>
</dbReference>
<protein>
    <recommendedName>
        <fullName evidence="14">CCR4-NOT transcription complex subunit 1</fullName>
    </recommendedName>
</protein>
<dbReference type="InterPro" id="IPR055454">
    <property type="entry name" value="CNOT1-like_NOT1_connector"/>
</dbReference>
<evidence type="ECO:0000313" key="13">
    <source>
        <dbReference type="Proteomes" id="UP001165060"/>
    </source>
</evidence>
<evidence type="ECO:0000259" key="9">
    <source>
        <dbReference type="Pfam" id="PF16415"/>
    </source>
</evidence>
<evidence type="ECO:0008006" key="14">
    <source>
        <dbReference type="Google" id="ProtNLM"/>
    </source>
</evidence>
<feature type="region of interest" description="Disordered" evidence="6">
    <location>
        <begin position="1535"/>
        <end position="1554"/>
    </location>
</feature>
<evidence type="ECO:0000256" key="5">
    <source>
        <dbReference type="ARBA" id="ARBA00023242"/>
    </source>
</evidence>
<dbReference type="Gene3D" id="1.25.40.800">
    <property type="match status" value="1"/>
</dbReference>
<feature type="non-terminal residue" evidence="12">
    <location>
        <position position="1"/>
    </location>
</feature>
<feature type="compositionally biased region" description="Low complexity" evidence="6">
    <location>
        <begin position="734"/>
        <end position="743"/>
    </location>
</feature>
<proteinExistence type="predicted"/>
<feature type="domain" description="CCR4-NOT transcription complex subunit 1 TTP binding" evidence="10">
    <location>
        <begin position="1"/>
        <end position="119"/>
    </location>
</feature>
<dbReference type="InterPro" id="IPR032191">
    <property type="entry name" value="CNOT1_CAF1_bind"/>
</dbReference>
<dbReference type="Proteomes" id="UP001165060">
    <property type="component" value="Unassembled WGS sequence"/>
</dbReference>
<feature type="compositionally biased region" description="Low complexity" evidence="6">
    <location>
        <begin position="452"/>
        <end position="467"/>
    </location>
</feature>
<feature type="domain" description="CCR4-Not complex component Not1 C-terminal" evidence="7">
    <location>
        <begin position="1184"/>
        <end position="1527"/>
    </location>
</feature>
<dbReference type="EMBL" id="BRYB01001136">
    <property type="protein sequence ID" value="GMI19097.1"/>
    <property type="molecule type" value="Genomic_DNA"/>
</dbReference>
<evidence type="ECO:0000259" key="11">
    <source>
        <dbReference type="Pfam" id="PF25097"/>
    </source>
</evidence>
<keyword evidence="3" id="KW-0805">Transcription regulation</keyword>
<feature type="region of interest" description="Disordered" evidence="6">
    <location>
        <begin position="433"/>
        <end position="476"/>
    </location>
</feature>
<feature type="domain" description="CCR4-NOT transcription complex subunit 1 CAF1-binding" evidence="9">
    <location>
        <begin position="220"/>
        <end position="442"/>
    </location>
</feature>
<evidence type="ECO:0000256" key="6">
    <source>
        <dbReference type="SAM" id="MobiDB-lite"/>
    </source>
</evidence>
<feature type="region of interest" description="Disordered" evidence="6">
    <location>
        <begin position="956"/>
        <end position="1013"/>
    </location>
</feature>
<dbReference type="InterPro" id="IPR024557">
    <property type="entry name" value="CNOT1_dom_4"/>
</dbReference>
<evidence type="ECO:0000256" key="1">
    <source>
        <dbReference type="ARBA" id="ARBA00004123"/>
    </source>
</evidence>
<dbReference type="InterPro" id="IPR038535">
    <property type="entry name" value="CNOT1_TTP_bind_sf"/>
</dbReference>
<keyword evidence="4" id="KW-0804">Transcription</keyword>
<accession>A0ABQ6M416</accession>
<feature type="compositionally biased region" description="Low complexity" evidence="6">
    <location>
        <begin position="171"/>
        <end position="200"/>
    </location>
</feature>
<organism evidence="12 13">
    <name type="scientific">Tetraparma gracilis</name>
    <dbReference type="NCBI Taxonomy" id="2962635"/>
    <lineage>
        <taxon>Eukaryota</taxon>
        <taxon>Sar</taxon>
        <taxon>Stramenopiles</taxon>
        <taxon>Ochrophyta</taxon>
        <taxon>Bolidophyceae</taxon>
        <taxon>Parmales</taxon>
        <taxon>Triparmaceae</taxon>
        <taxon>Tetraparma</taxon>
    </lineage>
</organism>
<evidence type="ECO:0000256" key="3">
    <source>
        <dbReference type="ARBA" id="ARBA00023015"/>
    </source>
</evidence>
<feature type="domain" description="CCR4-NOT transcription complex subunit 1" evidence="8">
    <location>
        <begin position="502"/>
        <end position="653"/>
    </location>
</feature>
<name>A0ABQ6M416_9STRA</name>
<dbReference type="InterPro" id="IPR040398">
    <property type="entry name" value="Not1"/>
</dbReference>
<comment type="caution">
    <text evidence="12">The sequence shown here is derived from an EMBL/GenBank/DDBJ whole genome shotgun (WGS) entry which is preliminary data.</text>
</comment>
<dbReference type="PANTHER" id="PTHR13162:SF8">
    <property type="entry name" value="CCR4-NOT TRANSCRIPTION COMPLEX SUBUNIT 1"/>
    <property type="match status" value="1"/>
</dbReference>
<feature type="compositionally biased region" description="Gly residues" evidence="6">
    <location>
        <begin position="1537"/>
        <end position="1554"/>
    </location>
</feature>
<dbReference type="Pfam" id="PF16417">
    <property type="entry name" value="CNOT1_TTP_bind"/>
    <property type="match status" value="1"/>
</dbReference>
<sequence>DVFACMIHNLFDEYRFFHKYPDKELRITGILFGTLVQHQLVSSITLGIALRYVLEALRKAPVAGGSGKMFRFGMYALEQFKQRLHEWPQYCSHIIQIPHLKQSHAQLVSEIEAAMLKAKAEADSNGGGNTGGVSTDSLKKPELAVGADPVPPNASPSSMSLGEAAVPASSALSSSSSSANPASSADADASSPSSPSRTSATFGANLGKAVNGTGLEVEHATPPDAILDRVQFIINNISMNNLDGKVDELRAVMSDKWFGWLGNYLVVKRISTQPNFHALYLAFLDKLGDYGKGLIDAILQSVYLNVGKLLRSQKITVLTSERSLLKNLGSWLGAITLARDKPILQRMLDCKELLFQGYETGRLIAVTPFVAKILEGAKNSVVFRPPNPWVMGLLSVFKALYDVEDLKMNIKFEVEVLCKNLNVKLDEINKRDDLNNRVSPNKEKNPDFNTKSSSASSSSAPSSAPAPGADKGTEQVQEQTVIPNLAAYVQINPSLALFNANPNLKRVVPVAVDRAIREIIQPVVERSVTIACITSKELIVKDFAMESDENKMRKAAQLMVSNLSGSLALVTCKEPLRVSVGTNLRNLLQSALNSAGVTIGAGEEQMVEQVVQVCANDNLELGCMLIEKAATEKALRDIDEALAGALQTRRKHREQTGQPYFDMSIFNNGSRYPSALPAELRPKPGGLGPQQLLVYEAFQRIPRQPTVAGQPGAAPGAAPGEPVPQPGQPPQPNAPNAGQQQPPSQSLMETLNSLTAKLSMSVNNLLAAAGNRSGEVTYSILPENHEVRAIVLEVKKVAATCPDDICLSFAQTVFKQMYELSLNEPLRLESLIAVLESINQSCSKLSADVTTWITYAPMNSENERKLHRTVLLLLVRSLLVKVGELDLFIARSMDGGRNGVWVEFALHFARTAVHERITGPSDIPNIIDSFTKIAQKQGNYKKSANKLLEELRSKGVGGASATGEGAPVQQDDGAAAGEDAAKQQQNQAQAQVQAVQQQPPQAPVDSSEGMSVSDVAAKAAEALALAARNDPPQTRQSVTHLLDYWIRVYNESPGNEKVYAQFLSLLQQHGVGKTEENSERFFRASTELVIEAVLKSGAQQQPGAGGEQPALNYSVVDAYSKLVALLVKYMHSGGGADKVAAQRISLLNKVLGITVRCLMAKSATAGTAFDQRPYFRLLMNLIHDLNMPDPQLDGISLQILGVFGSALHVIQPCVVPSFTFAWLELVSHRMFLPNLLLAKDQKGFALAHQLLLDLFIFLEPYLKKGELAESMRTLYKGTLRVLLVLLHDFPEFLCEYHSSFVSVIPVNCVQLRNIFLSAFPRNMTLHDPFSVGLKIDLLPEIQVPPRILSPLGALGGIRADVDLYLKQRGPPSFLNDLLPKLLNRSGEVHPGIANSLVVYLGMQASMQQRNQQPLMHTPEMDILMALMKFDDKNRYLVLNAIANQLRYPNTHSHFFSCVLLFMFGESKSDAIKEQITRVLLERLIVHRPHPWSLLITFIELIKNPRYAFWTHSFTRCAAEIERVFESVSRSCMSNAEGAGGQQPGGQIGAGAGNA</sequence>
<gene>
    <name evidence="12" type="ORF">TeGR_g13163</name>
</gene>
<feature type="compositionally biased region" description="Low complexity" evidence="6">
    <location>
        <begin position="969"/>
        <end position="999"/>
    </location>
</feature>
<dbReference type="Pfam" id="PF04054">
    <property type="entry name" value="Not1"/>
    <property type="match status" value="1"/>
</dbReference>
<keyword evidence="5" id="KW-0539">Nucleus</keyword>
<evidence type="ECO:0000259" key="10">
    <source>
        <dbReference type="Pfam" id="PF16417"/>
    </source>
</evidence>